<evidence type="ECO:0000313" key="2">
    <source>
        <dbReference type="Proteomes" id="UP000266861"/>
    </source>
</evidence>
<dbReference type="Proteomes" id="UP000266861">
    <property type="component" value="Unassembled WGS sequence"/>
</dbReference>
<dbReference type="EMBL" id="PQFF01000280">
    <property type="protein sequence ID" value="RHZ66621.1"/>
    <property type="molecule type" value="Genomic_DNA"/>
</dbReference>
<dbReference type="AlphaFoldDB" id="A0A397HTT9"/>
<name>A0A397HTT9_9GLOM</name>
<comment type="caution">
    <text evidence="1">The sequence shown here is derived from an EMBL/GenBank/DDBJ whole genome shotgun (WGS) entry which is preliminary data.</text>
</comment>
<protein>
    <submittedName>
        <fullName evidence="1">Uncharacterized protein</fullName>
    </submittedName>
</protein>
<evidence type="ECO:0000313" key="1">
    <source>
        <dbReference type="EMBL" id="RHZ66621.1"/>
    </source>
</evidence>
<accession>A0A397HTT9</accession>
<sequence length="73" mass="8442">MGKDSELRYLIIEGFYEEVEMDLPHKLFGIFVMVARSRDHALEFYDLKGGNSGVYMETNDSFIFSLKNGNIQN</sequence>
<reference evidence="1 2" key="1">
    <citation type="submission" date="2018-08" db="EMBL/GenBank/DDBJ databases">
        <title>Genome and evolution of the arbuscular mycorrhizal fungus Diversispora epigaea (formerly Glomus versiforme) and its bacterial endosymbionts.</title>
        <authorList>
            <person name="Sun X."/>
            <person name="Fei Z."/>
            <person name="Harrison M."/>
        </authorList>
    </citation>
    <scope>NUCLEOTIDE SEQUENCE [LARGE SCALE GENOMIC DNA]</scope>
    <source>
        <strain evidence="1 2">IT104</strain>
    </source>
</reference>
<gene>
    <name evidence="1" type="ORF">Glove_306g55</name>
</gene>
<proteinExistence type="predicted"/>
<keyword evidence="2" id="KW-1185">Reference proteome</keyword>
<organism evidence="1 2">
    <name type="scientific">Diversispora epigaea</name>
    <dbReference type="NCBI Taxonomy" id="1348612"/>
    <lineage>
        <taxon>Eukaryota</taxon>
        <taxon>Fungi</taxon>
        <taxon>Fungi incertae sedis</taxon>
        <taxon>Mucoromycota</taxon>
        <taxon>Glomeromycotina</taxon>
        <taxon>Glomeromycetes</taxon>
        <taxon>Diversisporales</taxon>
        <taxon>Diversisporaceae</taxon>
        <taxon>Diversispora</taxon>
    </lineage>
</organism>